<evidence type="ECO:0000256" key="1">
    <source>
        <dbReference type="SAM" id="Phobius"/>
    </source>
</evidence>
<accession>A0A0M0HII6</accession>
<dbReference type="NCBIfam" id="NF041635">
    <property type="entry name" value="STM3941_fam"/>
    <property type="match status" value="1"/>
</dbReference>
<feature type="transmembrane region" description="Helical" evidence="1">
    <location>
        <begin position="38"/>
        <end position="57"/>
    </location>
</feature>
<feature type="transmembrane region" description="Helical" evidence="1">
    <location>
        <begin position="12"/>
        <end position="32"/>
    </location>
</feature>
<dbReference type="InterPro" id="IPR048136">
    <property type="entry name" value="STM3941-like"/>
</dbReference>
<name>A0A0M0HII6_VIBNE</name>
<sequence>MEPVIILGSRVKGLIVLLCGIVMTLLGCYLISLGHWWGWVAILFFSLGIVATVLILLPSVTALKINSEGFEVKIGFRKWSLSWAEVESFSVVTISNNKMVSIALSPKCKKWRVVRKTAFVIGGAEASIANVFEMKPSELSSLLNQYKQKFAP</sequence>
<protein>
    <submittedName>
        <fullName evidence="2">Uncharacterized protein</fullName>
    </submittedName>
</protein>
<keyword evidence="1" id="KW-0472">Membrane</keyword>
<dbReference type="Proteomes" id="UP000037515">
    <property type="component" value="Unassembled WGS sequence"/>
</dbReference>
<organism evidence="2 3">
    <name type="scientific">Vibrio nereis</name>
    <dbReference type="NCBI Taxonomy" id="693"/>
    <lineage>
        <taxon>Bacteria</taxon>
        <taxon>Pseudomonadati</taxon>
        <taxon>Pseudomonadota</taxon>
        <taxon>Gammaproteobacteria</taxon>
        <taxon>Vibrionales</taxon>
        <taxon>Vibrionaceae</taxon>
        <taxon>Vibrio</taxon>
    </lineage>
</organism>
<dbReference type="STRING" id="693.AKJ17_18250"/>
<dbReference type="OrthoDB" id="6028159at2"/>
<evidence type="ECO:0000313" key="2">
    <source>
        <dbReference type="EMBL" id="KOO01899.1"/>
    </source>
</evidence>
<reference evidence="3" key="1">
    <citation type="submission" date="2015-08" db="EMBL/GenBank/DDBJ databases">
        <title>Vibrio galatheae sp. nov., a novel member of the Vibrionaceae family isolated from the Solomon Islands.</title>
        <authorList>
            <person name="Giubergia S."/>
            <person name="Machado H."/>
            <person name="Mateiu R.V."/>
            <person name="Gram L."/>
        </authorList>
    </citation>
    <scope>NUCLEOTIDE SEQUENCE [LARGE SCALE GENOMIC DNA]</scope>
    <source>
        <strain evidence="3">DSM 19584</strain>
    </source>
</reference>
<gene>
    <name evidence="2" type="ORF">AKJ17_18250</name>
</gene>
<proteinExistence type="predicted"/>
<dbReference type="EMBL" id="LHPJ01000032">
    <property type="protein sequence ID" value="KOO01899.1"/>
    <property type="molecule type" value="Genomic_DNA"/>
</dbReference>
<dbReference type="RefSeq" id="WP_053397225.1">
    <property type="nucleotide sequence ID" value="NZ_LHPJ01000032.1"/>
</dbReference>
<dbReference type="PATRIC" id="fig|693.5.peg.3706"/>
<keyword evidence="1" id="KW-1133">Transmembrane helix</keyword>
<dbReference type="AlphaFoldDB" id="A0A0M0HII6"/>
<keyword evidence="1" id="KW-0812">Transmembrane</keyword>
<comment type="caution">
    <text evidence="2">The sequence shown here is derived from an EMBL/GenBank/DDBJ whole genome shotgun (WGS) entry which is preliminary data.</text>
</comment>
<evidence type="ECO:0000313" key="3">
    <source>
        <dbReference type="Proteomes" id="UP000037515"/>
    </source>
</evidence>
<keyword evidence="3" id="KW-1185">Reference proteome</keyword>